<dbReference type="InterPro" id="IPR004274">
    <property type="entry name" value="FCP1_dom"/>
</dbReference>
<sequence length="648" mass="72382">MPEDPYQDAYADENYTNITPAIKAITIDPYSDEYTHAPDDDDVTYYSTPASKAPTTLNSPSENYLNTSQLPSTHLEDPTTVKKLLVLDLNGTLVYREKHRLPRDDHQRDNGPQNDSTSDDVYARLPPGPHPLRIVNPRPYIASFREYLFHPSTRRWLDTMVWSSAQPHSVKDMVEKCFGEDAVEEEEHGHGRRGRGRGRNNRGQGVEVDEFGREKRGKLVASWARDTLGLDSNAYHKKTQTTKDLTKPWKWSRIHSAETTVLLDDSPLKAKLQPHNHLCVPEYTRAMREWDVGVVEQARLARQNQGKPETSGGPDDSTNAPTNDPVQPDATDEDKKEQPPLNPSLKRKRSSSSTFDHTLLAVIGILDAVKYQSNVASWIREEGVWADDAHSDEEEEEEEDGEDGLHSLYLANSPDFGEAGEAAVDPNMRKRVGPKARWRTNKNTKRKRRKIDQSVGETEKQEPEVDEETEVEAEREGEAPETGKGEADGDVSDASQSTSKDEEPATKTSTSHSAATLTDSGTDESQDTSAFASANSLKKPSTLTYTESIGTFEPIAFLDTRKSGSPFLNNSTDAEDDITIPGLSLPFGRSPTDILGLDDSRLPSLEPTPSPKPMMWYQDKQTRMYWVNRGRKALEELGIECIPGVVPR</sequence>
<dbReference type="PROSITE" id="PS50969">
    <property type="entry name" value="FCP1"/>
    <property type="match status" value="1"/>
</dbReference>
<evidence type="ECO:0000313" key="3">
    <source>
        <dbReference type="EMBL" id="KAL0580458.1"/>
    </source>
</evidence>
<feature type="region of interest" description="Disordered" evidence="1">
    <location>
        <begin position="386"/>
        <end position="544"/>
    </location>
</feature>
<dbReference type="EMBL" id="JBAHYK010000030">
    <property type="protein sequence ID" value="KAL0580458.1"/>
    <property type="molecule type" value="Genomic_DNA"/>
</dbReference>
<dbReference type="SUPFAM" id="SSF56784">
    <property type="entry name" value="HAD-like"/>
    <property type="match status" value="1"/>
</dbReference>
<feature type="domain" description="FCP1 homology" evidence="2">
    <location>
        <begin position="78"/>
        <end position="304"/>
    </location>
</feature>
<proteinExistence type="predicted"/>
<evidence type="ECO:0000256" key="1">
    <source>
        <dbReference type="SAM" id="MobiDB-lite"/>
    </source>
</evidence>
<feature type="region of interest" description="Disordered" evidence="1">
    <location>
        <begin position="98"/>
        <end position="131"/>
    </location>
</feature>
<dbReference type="InterPro" id="IPR036412">
    <property type="entry name" value="HAD-like_sf"/>
</dbReference>
<feature type="compositionally biased region" description="Polar residues" evidence="1">
    <location>
        <begin position="45"/>
        <end position="72"/>
    </location>
</feature>
<organism evidence="3 4">
    <name type="scientific">Marasmius crinis-equi</name>
    <dbReference type="NCBI Taxonomy" id="585013"/>
    <lineage>
        <taxon>Eukaryota</taxon>
        <taxon>Fungi</taxon>
        <taxon>Dikarya</taxon>
        <taxon>Basidiomycota</taxon>
        <taxon>Agaricomycotina</taxon>
        <taxon>Agaricomycetes</taxon>
        <taxon>Agaricomycetidae</taxon>
        <taxon>Agaricales</taxon>
        <taxon>Marasmiineae</taxon>
        <taxon>Marasmiaceae</taxon>
        <taxon>Marasmius</taxon>
    </lineage>
</organism>
<comment type="caution">
    <text evidence="3">The sequence shown here is derived from an EMBL/GenBank/DDBJ whole genome shotgun (WGS) entry which is preliminary data.</text>
</comment>
<gene>
    <name evidence="3" type="ORF">V5O48_001528</name>
</gene>
<dbReference type="InterPro" id="IPR023214">
    <property type="entry name" value="HAD_sf"/>
</dbReference>
<feature type="compositionally biased region" description="Low complexity" evidence="1">
    <location>
        <begin position="506"/>
        <end position="518"/>
    </location>
</feature>
<keyword evidence="4" id="KW-1185">Reference proteome</keyword>
<feature type="region of interest" description="Disordered" evidence="1">
    <location>
        <begin position="301"/>
        <end position="353"/>
    </location>
</feature>
<evidence type="ECO:0000259" key="2">
    <source>
        <dbReference type="PROSITE" id="PS50969"/>
    </source>
</evidence>
<feature type="region of interest" description="Disordered" evidence="1">
    <location>
        <begin position="183"/>
        <end position="205"/>
    </location>
</feature>
<accession>A0ABR3FY33</accession>
<feature type="compositionally biased region" description="Basic and acidic residues" evidence="1">
    <location>
        <begin position="472"/>
        <end position="487"/>
    </location>
</feature>
<dbReference type="Proteomes" id="UP001465976">
    <property type="component" value="Unassembled WGS sequence"/>
</dbReference>
<feature type="compositionally biased region" description="Basic residues" evidence="1">
    <location>
        <begin position="429"/>
        <end position="450"/>
    </location>
</feature>
<feature type="compositionally biased region" description="Polar residues" evidence="1">
    <location>
        <begin position="316"/>
        <end position="325"/>
    </location>
</feature>
<evidence type="ECO:0000313" key="4">
    <source>
        <dbReference type="Proteomes" id="UP001465976"/>
    </source>
</evidence>
<dbReference type="SMART" id="SM00577">
    <property type="entry name" value="CPDc"/>
    <property type="match status" value="1"/>
</dbReference>
<feature type="compositionally biased region" description="Acidic residues" evidence="1">
    <location>
        <begin position="390"/>
        <end position="402"/>
    </location>
</feature>
<name>A0ABR3FY33_9AGAR</name>
<reference evidence="3 4" key="1">
    <citation type="submission" date="2024-02" db="EMBL/GenBank/DDBJ databases">
        <title>A draft genome for the cacao thread blight pathogen Marasmius crinis-equi.</title>
        <authorList>
            <person name="Cohen S.P."/>
            <person name="Baruah I.K."/>
            <person name="Amoako-Attah I."/>
            <person name="Bukari Y."/>
            <person name="Meinhardt L.W."/>
            <person name="Bailey B.A."/>
        </authorList>
    </citation>
    <scope>NUCLEOTIDE SEQUENCE [LARGE SCALE GENOMIC DNA]</scope>
    <source>
        <strain evidence="3 4">GH-76</strain>
    </source>
</reference>
<protein>
    <recommendedName>
        <fullName evidence="2">FCP1 homology domain-containing protein</fullName>
    </recommendedName>
</protein>
<feature type="region of interest" description="Disordered" evidence="1">
    <location>
        <begin position="31"/>
        <end position="74"/>
    </location>
</feature>
<dbReference type="InterPro" id="IPR050365">
    <property type="entry name" value="TIM50"/>
</dbReference>
<dbReference type="PANTHER" id="PTHR12210">
    <property type="entry name" value="DULLARD PROTEIN PHOSPHATASE"/>
    <property type="match status" value="1"/>
</dbReference>
<dbReference type="Gene3D" id="3.40.50.1000">
    <property type="entry name" value="HAD superfamily/HAD-like"/>
    <property type="match status" value="1"/>
</dbReference>
<feature type="compositionally biased region" description="Basic residues" evidence="1">
    <location>
        <begin position="190"/>
        <end position="200"/>
    </location>
</feature>
<feature type="compositionally biased region" description="Polar residues" evidence="1">
    <location>
        <begin position="527"/>
        <end position="544"/>
    </location>
</feature>